<reference evidence="3" key="1">
    <citation type="submission" date="2022-10" db="EMBL/GenBank/DDBJ databases">
        <title>YIM 151497 complete genome.</title>
        <authorList>
            <person name="Chen X."/>
        </authorList>
    </citation>
    <scope>NUCLEOTIDE SEQUENCE</scope>
    <source>
        <strain evidence="3">YIM 151497</strain>
    </source>
</reference>
<evidence type="ECO:0000313" key="3">
    <source>
        <dbReference type="EMBL" id="UYQ73074.1"/>
    </source>
</evidence>
<dbReference type="EMBL" id="CP107716">
    <property type="protein sequence ID" value="UYQ73074.1"/>
    <property type="molecule type" value="Genomic_DNA"/>
</dbReference>
<keyword evidence="2" id="KW-0812">Transmembrane</keyword>
<dbReference type="Proteomes" id="UP001163882">
    <property type="component" value="Chromosome"/>
</dbReference>
<feature type="region of interest" description="Disordered" evidence="1">
    <location>
        <begin position="348"/>
        <end position="378"/>
    </location>
</feature>
<keyword evidence="2" id="KW-0472">Membrane</keyword>
<gene>
    <name evidence="3" type="ORF">OF122_04740</name>
</gene>
<accession>A0ABY6IUH1</accession>
<keyword evidence="4" id="KW-1185">Reference proteome</keyword>
<proteinExistence type="predicted"/>
<feature type="transmembrane region" description="Helical" evidence="2">
    <location>
        <begin position="6"/>
        <end position="28"/>
    </location>
</feature>
<protein>
    <submittedName>
        <fullName evidence="3">Uncharacterized protein</fullName>
    </submittedName>
</protein>
<keyword evidence="2" id="KW-1133">Transmembrane helix</keyword>
<name>A0ABY6IUH1_9HYPH</name>
<organism evidence="3 4">
    <name type="scientific">Pelagibacterium flavum</name>
    <dbReference type="NCBI Taxonomy" id="2984530"/>
    <lineage>
        <taxon>Bacteria</taxon>
        <taxon>Pseudomonadati</taxon>
        <taxon>Pseudomonadota</taxon>
        <taxon>Alphaproteobacteria</taxon>
        <taxon>Hyphomicrobiales</taxon>
        <taxon>Devosiaceae</taxon>
        <taxon>Pelagibacterium</taxon>
    </lineage>
</organism>
<dbReference type="RefSeq" id="WP_264226665.1">
    <property type="nucleotide sequence ID" value="NZ_CP107716.1"/>
</dbReference>
<sequence>MVIENAMYFTLGFLAAALLAIAIGPAFWRRAVRLTKRRIEAATPVTLAEFRADKDKLRAEFAITLRKHQLKIDALRNQISGNVVALDAAMSELGALRTERDEQFAVIGSLQTREQELVARIRDIERDAATLAARLRQADVDYSDIDPDLLPEAGEAITAEQLTGDYRSDVEDLLTALNIERQRNGYLEDQTRMLLARLEKKKKSGLKDEAIAMLRDTLSQSDSESEARLGLRRAEARISGAESRLSALLTESAVEEQKDHAVGARRLLAEDFSEAEQSELLRTAVAEVEEAIMKDWDSARFDAAALRSRLETIAADVSRLVYAGDAEDSPALTESLFDKVRKFAADSMDVEDLEPSDQTASGGSVSDRMLAMRDRAAQ</sequence>
<evidence type="ECO:0000256" key="2">
    <source>
        <dbReference type="SAM" id="Phobius"/>
    </source>
</evidence>
<evidence type="ECO:0000313" key="4">
    <source>
        <dbReference type="Proteomes" id="UP001163882"/>
    </source>
</evidence>
<evidence type="ECO:0000256" key="1">
    <source>
        <dbReference type="SAM" id="MobiDB-lite"/>
    </source>
</evidence>